<evidence type="ECO:0000313" key="1">
    <source>
        <dbReference type="EMBL" id="MFC4492279.1"/>
    </source>
</evidence>
<keyword evidence="2" id="KW-1185">Reference proteome</keyword>
<reference evidence="2" key="1">
    <citation type="journal article" date="2019" name="Int. J. Syst. Evol. Microbiol.">
        <title>The Global Catalogue of Microorganisms (GCM) 10K type strain sequencing project: providing services to taxonomists for standard genome sequencing and annotation.</title>
        <authorList>
            <consortium name="The Broad Institute Genomics Platform"/>
            <consortium name="The Broad Institute Genome Sequencing Center for Infectious Disease"/>
            <person name="Wu L."/>
            <person name="Ma J."/>
        </authorList>
    </citation>
    <scope>NUCLEOTIDE SEQUENCE [LARGE SCALE GENOMIC DNA]</scope>
    <source>
        <strain evidence="2">CGMCC 4.7608</strain>
    </source>
</reference>
<protein>
    <submittedName>
        <fullName evidence="1">Uncharacterized protein</fullName>
    </submittedName>
</protein>
<dbReference type="Proteomes" id="UP001595999">
    <property type="component" value="Unassembled WGS sequence"/>
</dbReference>
<name>A0ABV9A031_9NEIS</name>
<dbReference type="RefSeq" id="WP_231461424.1">
    <property type="nucleotide sequence ID" value="NZ_JAJOHW010000033.1"/>
</dbReference>
<gene>
    <name evidence="1" type="ORF">ACFO0R_21940</name>
</gene>
<organism evidence="1 2">
    <name type="scientific">Chromobacterium aquaticum</name>
    <dbReference type="NCBI Taxonomy" id="467180"/>
    <lineage>
        <taxon>Bacteria</taxon>
        <taxon>Pseudomonadati</taxon>
        <taxon>Pseudomonadota</taxon>
        <taxon>Betaproteobacteria</taxon>
        <taxon>Neisseriales</taxon>
        <taxon>Chromobacteriaceae</taxon>
        <taxon>Chromobacterium</taxon>
    </lineage>
</organism>
<accession>A0ABV9A031</accession>
<dbReference type="EMBL" id="JBHSEK010000024">
    <property type="protein sequence ID" value="MFC4492279.1"/>
    <property type="molecule type" value="Genomic_DNA"/>
</dbReference>
<proteinExistence type="predicted"/>
<comment type="caution">
    <text evidence="1">The sequence shown here is derived from an EMBL/GenBank/DDBJ whole genome shotgun (WGS) entry which is preliminary data.</text>
</comment>
<sequence>MRQVIRLYPEYFCHCLWRLFDDDRIEYFLAERFPILKNEVRNWERLLQQKLQKELGAGYEVVSRFKNNLME</sequence>
<evidence type="ECO:0000313" key="2">
    <source>
        <dbReference type="Proteomes" id="UP001595999"/>
    </source>
</evidence>